<feature type="site" description="Interaction with tRNA" evidence="9">
    <location>
        <position position="173"/>
    </location>
</feature>
<evidence type="ECO:0000256" key="6">
    <source>
        <dbReference type="ARBA" id="ARBA00022884"/>
    </source>
</evidence>
<evidence type="ECO:0000313" key="13">
    <source>
        <dbReference type="Proteomes" id="UP000231450"/>
    </source>
</evidence>
<keyword evidence="5 9" id="KW-0067">ATP-binding</keyword>
<comment type="caution">
    <text evidence="9">Lacks conserved residue(s) required for the propagation of feature annotation.</text>
</comment>
<comment type="catalytic activity">
    <reaction evidence="8 9">
        <text>S-sulfanyl-L-cysteinyl-[protein] + uridine(34) in tRNA + AH2 + ATP = 2-thiouridine(34) in tRNA + L-cysteinyl-[protein] + A + AMP + diphosphate + H(+)</text>
        <dbReference type="Rhea" id="RHEA:47032"/>
        <dbReference type="Rhea" id="RHEA-COMP:10131"/>
        <dbReference type="Rhea" id="RHEA-COMP:11726"/>
        <dbReference type="Rhea" id="RHEA-COMP:11727"/>
        <dbReference type="Rhea" id="RHEA-COMP:11728"/>
        <dbReference type="ChEBI" id="CHEBI:13193"/>
        <dbReference type="ChEBI" id="CHEBI:15378"/>
        <dbReference type="ChEBI" id="CHEBI:17499"/>
        <dbReference type="ChEBI" id="CHEBI:29950"/>
        <dbReference type="ChEBI" id="CHEBI:30616"/>
        <dbReference type="ChEBI" id="CHEBI:33019"/>
        <dbReference type="ChEBI" id="CHEBI:61963"/>
        <dbReference type="ChEBI" id="CHEBI:65315"/>
        <dbReference type="ChEBI" id="CHEBI:87170"/>
        <dbReference type="ChEBI" id="CHEBI:456215"/>
        <dbReference type="EC" id="2.8.1.13"/>
    </reaction>
</comment>
<keyword evidence="4 9" id="KW-0547">Nucleotide-binding</keyword>
<dbReference type="NCBIfam" id="TIGR00420">
    <property type="entry name" value="trmU"/>
    <property type="match status" value="1"/>
</dbReference>
<dbReference type="SUPFAM" id="SSF52402">
    <property type="entry name" value="Adenine nucleotide alpha hydrolases-like"/>
    <property type="match status" value="1"/>
</dbReference>
<dbReference type="Pfam" id="PF03054">
    <property type="entry name" value="tRNA_Me_trans"/>
    <property type="match status" value="1"/>
</dbReference>
<sequence>MTIDQTLKRPSKIFSIDLICEIMALNFTARLDNQPFLLHMTKNNNIKVLVAMSGGVDSSVAAGLLKKQGYQVSGVFMHFWVEKNLSGCTVLENKCCGEEAEQDVRAVAMKLNIPFYIFHFEKEFKKSIVDYFLKENSRGDTPNPCVRCNQYIKFGLLLKKAQALGFDYVATGHYLKKVNGKLFTARDTNKDQSYFLYTATPQSLKHFLFPLGRYKKEKVRQIAKKMGLSTFAKPESFDLCFVGDSHTEFLQRHLNPKKGDIVDEQGKILGVHNGLALYTVGQRKDIKLSGGPYYVLGFNFKKNHLVVTNNVKDKNLFKSEMLVKNVNWISVCPQLPLRVKIKIRYRHKSVSATISRKISSGKYLINFNRGQRAITPGQSAVFYNKKEVLGGGIIN</sequence>
<feature type="active site" description="Cysteine persulfide intermediate" evidence="9">
    <location>
        <position position="240"/>
    </location>
</feature>
<evidence type="ECO:0000313" key="12">
    <source>
        <dbReference type="EMBL" id="PJE58350.1"/>
    </source>
</evidence>
<proteinExistence type="inferred from homology"/>
<feature type="site" description="Interaction with tRNA" evidence="9">
    <location>
        <position position="378"/>
    </location>
</feature>
<evidence type="ECO:0000256" key="1">
    <source>
        <dbReference type="ARBA" id="ARBA00022555"/>
    </source>
</evidence>
<dbReference type="EC" id="2.8.1.13" evidence="9"/>
<dbReference type="PANTHER" id="PTHR11933">
    <property type="entry name" value="TRNA 5-METHYLAMINOMETHYL-2-THIOURIDYLATE -METHYLTRANSFERASE"/>
    <property type="match status" value="1"/>
</dbReference>
<name>A0A2M8KEK8_9BACT</name>
<comment type="caution">
    <text evidence="12">The sequence shown here is derived from an EMBL/GenBank/DDBJ whole genome shotgun (WGS) entry which is preliminary data.</text>
</comment>
<dbReference type="Gene3D" id="2.30.30.280">
    <property type="entry name" value="Adenine nucleotide alpha hydrolases-like domains"/>
    <property type="match status" value="1"/>
</dbReference>
<keyword evidence="7" id="KW-1015">Disulfide bond</keyword>
<dbReference type="Gene3D" id="2.40.30.10">
    <property type="entry name" value="Translation factors"/>
    <property type="match status" value="1"/>
</dbReference>
<dbReference type="InterPro" id="IPR014729">
    <property type="entry name" value="Rossmann-like_a/b/a_fold"/>
</dbReference>
<feature type="active site" description="Nucleophile" evidence="9">
    <location>
        <position position="148"/>
    </location>
</feature>
<dbReference type="AlphaFoldDB" id="A0A2M8KEK8"/>
<evidence type="ECO:0000259" key="10">
    <source>
        <dbReference type="Pfam" id="PF20258"/>
    </source>
</evidence>
<dbReference type="GO" id="GO:0005524">
    <property type="term" value="F:ATP binding"/>
    <property type="evidence" value="ECO:0007669"/>
    <property type="project" value="UniProtKB-KW"/>
</dbReference>
<dbReference type="InterPro" id="IPR046884">
    <property type="entry name" value="MnmA-like_central"/>
</dbReference>
<dbReference type="EMBL" id="PFDW01000026">
    <property type="protein sequence ID" value="PJE58350.1"/>
    <property type="molecule type" value="Genomic_DNA"/>
</dbReference>
<feature type="binding site" evidence="9">
    <location>
        <begin position="51"/>
        <end position="58"/>
    </location>
    <ligand>
        <name>ATP</name>
        <dbReference type="ChEBI" id="CHEBI:30616"/>
    </ligand>
</feature>
<keyword evidence="3 9" id="KW-0819">tRNA processing</keyword>
<dbReference type="NCBIfam" id="NF001138">
    <property type="entry name" value="PRK00143.1"/>
    <property type="match status" value="1"/>
</dbReference>
<feature type="binding site" evidence="9">
    <location>
        <position position="77"/>
    </location>
    <ligand>
        <name>ATP</name>
        <dbReference type="ChEBI" id="CHEBI:30616"/>
    </ligand>
</feature>
<keyword evidence="2 9" id="KW-0808">Transferase</keyword>
<evidence type="ECO:0000256" key="7">
    <source>
        <dbReference type="ARBA" id="ARBA00023157"/>
    </source>
</evidence>
<dbReference type="InterPro" id="IPR004506">
    <property type="entry name" value="MnmA-like"/>
</dbReference>
<dbReference type="GO" id="GO:0005737">
    <property type="term" value="C:cytoplasm"/>
    <property type="evidence" value="ECO:0007669"/>
    <property type="project" value="UniProtKB-SubCell"/>
</dbReference>
<evidence type="ECO:0000256" key="5">
    <source>
        <dbReference type="ARBA" id="ARBA00022840"/>
    </source>
</evidence>
<dbReference type="CDD" id="cd01998">
    <property type="entry name" value="MnmA_TRMU-like"/>
    <property type="match status" value="1"/>
</dbReference>
<dbReference type="GO" id="GO:0002143">
    <property type="term" value="P:tRNA wobble position uridine thiolation"/>
    <property type="evidence" value="ECO:0007669"/>
    <property type="project" value="TreeGrafter"/>
</dbReference>
<feature type="region of interest" description="Interaction with tRNA" evidence="9">
    <location>
        <begin position="344"/>
        <end position="345"/>
    </location>
</feature>
<evidence type="ECO:0000259" key="11">
    <source>
        <dbReference type="Pfam" id="PF20259"/>
    </source>
</evidence>
<keyword evidence="6 9" id="KW-0694">RNA-binding</keyword>
<dbReference type="Proteomes" id="UP000231450">
    <property type="component" value="Unassembled WGS sequence"/>
</dbReference>
<evidence type="ECO:0000256" key="3">
    <source>
        <dbReference type="ARBA" id="ARBA00022694"/>
    </source>
</evidence>
<accession>A0A2M8KEK8</accession>
<keyword evidence="9" id="KW-0963">Cytoplasm</keyword>
<dbReference type="Gene3D" id="3.40.50.620">
    <property type="entry name" value="HUPs"/>
    <property type="match status" value="1"/>
</dbReference>
<evidence type="ECO:0000256" key="9">
    <source>
        <dbReference type="HAMAP-Rule" id="MF_00144"/>
    </source>
</evidence>
<dbReference type="GO" id="GO:0000049">
    <property type="term" value="F:tRNA binding"/>
    <property type="evidence" value="ECO:0007669"/>
    <property type="project" value="UniProtKB-KW"/>
</dbReference>
<dbReference type="InterPro" id="IPR023382">
    <property type="entry name" value="MnmA-like_central_sf"/>
</dbReference>
<keyword evidence="1 9" id="KW-0820">tRNA-binding</keyword>
<evidence type="ECO:0000256" key="4">
    <source>
        <dbReference type="ARBA" id="ARBA00022741"/>
    </source>
</evidence>
<protein>
    <recommendedName>
        <fullName evidence="9">tRNA-specific 2-thiouridylase MnmA</fullName>
        <ecNumber evidence="9">2.8.1.13</ecNumber>
    </recommendedName>
</protein>
<dbReference type="FunFam" id="3.40.50.620:FF:000115">
    <property type="entry name" value="tRNA-specific 2-thiouridylase MnmA"/>
    <property type="match status" value="1"/>
</dbReference>
<reference evidence="13" key="1">
    <citation type="submission" date="2017-09" db="EMBL/GenBank/DDBJ databases">
        <title>Depth-based differentiation of microbial function through sediment-hosted aquifers and enrichment of novel symbionts in the deep terrestrial subsurface.</title>
        <authorList>
            <person name="Probst A.J."/>
            <person name="Ladd B."/>
            <person name="Jarett J.K."/>
            <person name="Geller-Mcgrath D.E."/>
            <person name="Sieber C.M.K."/>
            <person name="Emerson J.B."/>
            <person name="Anantharaman K."/>
            <person name="Thomas B.C."/>
            <person name="Malmstrom R."/>
            <person name="Stieglmeier M."/>
            <person name="Klingl A."/>
            <person name="Woyke T."/>
            <person name="Ryan C.M."/>
            <person name="Banfield J.F."/>
        </authorList>
    </citation>
    <scope>NUCLEOTIDE SEQUENCE [LARGE SCALE GENOMIC DNA]</scope>
</reference>
<gene>
    <name evidence="9" type="primary">mnmA</name>
    <name evidence="12" type="ORF">COU81_01210</name>
</gene>
<feature type="domain" description="tRNA-specific 2-thiouridylase MnmA-like central" evidence="11">
    <location>
        <begin position="248"/>
        <end position="308"/>
    </location>
</feature>
<comment type="function">
    <text evidence="9">Catalyzes the 2-thiolation of uridine at the wobble position (U34) of tRNA, leading to the formation of s(2)U34.</text>
</comment>
<evidence type="ECO:0000256" key="2">
    <source>
        <dbReference type="ARBA" id="ARBA00022679"/>
    </source>
</evidence>
<dbReference type="GO" id="GO:0103016">
    <property type="term" value="F:tRNA-uridine 2-sulfurtransferase activity"/>
    <property type="evidence" value="ECO:0007669"/>
    <property type="project" value="UniProtKB-EC"/>
</dbReference>
<comment type="similarity">
    <text evidence="9">Belongs to the MnmA/TRMU family.</text>
</comment>
<feature type="region of interest" description="Interaction with tRNA" evidence="9">
    <location>
        <begin position="190"/>
        <end position="192"/>
    </location>
</feature>
<dbReference type="InterPro" id="IPR046885">
    <property type="entry name" value="MnmA-like_C"/>
</dbReference>
<comment type="subcellular location">
    <subcellularLocation>
        <location evidence="9">Cytoplasm</location>
    </subcellularLocation>
</comment>
<feature type="binding site" evidence="9">
    <location>
        <position position="172"/>
    </location>
    <ligand>
        <name>ATP</name>
        <dbReference type="ChEBI" id="CHEBI:30616"/>
    </ligand>
</feature>
<dbReference type="PANTHER" id="PTHR11933:SF5">
    <property type="entry name" value="MITOCHONDRIAL TRNA-SPECIFIC 2-THIOURIDYLASE 1"/>
    <property type="match status" value="1"/>
</dbReference>
<organism evidence="12 13">
    <name type="scientific">Candidatus Portnoybacteria bacterium CG10_big_fil_rev_8_21_14_0_10_36_7</name>
    <dbReference type="NCBI Taxonomy" id="1974812"/>
    <lineage>
        <taxon>Bacteria</taxon>
        <taxon>Candidatus Portnoyibacteriota</taxon>
    </lineage>
</organism>
<dbReference type="HAMAP" id="MF_00144">
    <property type="entry name" value="tRNA_thiouridyl_MnmA"/>
    <property type="match status" value="1"/>
</dbReference>
<dbReference type="Pfam" id="PF20259">
    <property type="entry name" value="tRNA_Me_trans_M"/>
    <property type="match status" value="1"/>
</dbReference>
<evidence type="ECO:0000256" key="8">
    <source>
        <dbReference type="ARBA" id="ARBA00051542"/>
    </source>
</evidence>
<feature type="domain" description="tRNA-specific 2-thiouridylase MnmA-like C-terminal" evidence="10">
    <location>
        <begin position="319"/>
        <end position="394"/>
    </location>
</feature>
<dbReference type="Pfam" id="PF20258">
    <property type="entry name" value="tRNA_Me_trans_C"/>
    <property type="match status" value="1"/>
</dbReference>